<dbReference type="KEGG" id="pbap:Pla133_46510"/>
<dbReference type="GO" id="GO:0006304">
    <property type="term" value="P:DNA modification"/>
    <property type="evidence" value="ECO:0007669"/>
    <property type="project" value="InterPro"/>
</dbReference>
<protein>
    <recommendedName>
        <fullName evidence="1">site-specific DNA-methyltransferase (adenine-specific)</fullName>
        <ecNumber evidence="1">2.1.1.72</ecNumber>
    </recommendedName>
</protein>
<dbReference type="EMBL" id="CP036287">
    <property type="protein sequence ID" value="QDU69531.1"/>
    <property type="molecule type" value="Genomic_DNA"/>
</dbReference>
<dbReference type="EC" id="2.1.1.72" evidence="1"/>
<sequence length="949" mass="102766">MSETSPERPAGWDVQDEAWAEAEREHWIRHARGGSVDAEGLRERRAEGLAFGGADAERVVRRAEVWSSWRLVRDADGPVVREHGAGRKRSGSFYTPAALALATARRTLAPLLSDGEGAPRPAAELLELRVCDPSCGSGAFLVAALEVLTDALEASVERHRDETLAGEALATDRQVRRPQLARLATRALYGVDRDRGAVAAARVALAAAAGVGAQSDVDVGSLDGVGEEAVLGSANHVSSAAGGTQGSTAAAGHGPPADGSARIPSAAAIEARLVCGDALVGSFPSDGGYPRRAFERRGGDEDHPTGLAHLPGRFAAALAERLAQTPRPGPSGVVPIKDPDLRDLWVALWFWPAERLELAPRAEDFTTAPAAARALAREVCADLRVLHWDLAFPDVHARGGFDAVLGNPPWETVKGIAREFFGAVDEDYLELGAREARGRRSELFAADPQLEARWIELRARDAAYAHWCRAAGRSQSAERAARPFQHRGTGDLNGYKLFLELGYTLLREGGRLGMVVPGALYCDRGTRSLRRLLLDRCRWEWLYAFDNRDGIFPIHKSYKFCVAIATRGGSTRAVRAAFAQASLDDWSGAASAAERYPRELIERTSPHASAFLELGPRRDLELLEKLAATGQPLADAQGWDLVFSTELHMSADARLFRSAQDLRSRGMVQRADGTWTAPDGERALPVLQGAMIGQHAANAAGYVSGSGQRARFERHANLLAPPVPQHFVFESELRARGAEAPGLKLAYRRIAPATNARTLIAAVTGGWVTGDSLFLFAPREPDPRRVLCLAALFNSFVLDWQVRLRLGGVNLSRFVLEEVSLPPWSEIEPRAGELATIAARLGLVGAVAQAARPLAPDWVARAEAEPVVTDAARRRLRARLDRAVAELFGLDDGDLAWILRDCAHAAPDLARRRFVRQLAPKGFWRVDRELEPSERLTGLVLADRQPGSC</sequence>
<evidence type="ECO:0000313" key="8">
    <source>
        <dbReference type="EMBL" id="QDU69531.1"/>
    </source>
</evidence>
<feature type="region of interest" description="Disordered" evidence="6">
    <location>
        <begin position="237"/>
        <end position="261"/>
    </location>
</feature>
<evidence type="ECO:0000313" key="9">
    <source>
        <dbReference type="Proteomes" id="UP000316921"/>
    </source>
</evidence>
<dbReference type="InterPro" id="IPR011639">
    <property type="entry name" value="MethylTrfase_TaqI-like_dom"/>
</dbReference>
<organism evidence="8 9">
    <name type="scientific">Engelhardtia mirabilis</name>
    <dbReference type="NCBI Taxonomy" id="2528011"/>
    <lineage>
        <taxon>Bacteria</taxon>
        <taxon>Pseudomonadati</taxon>
        <taxon>Planctomycetota</taxon>
        <taxon>Planctomycetia</taxon>
        <taxon>Planctomycetia incertae sedis</taxon>
        <taxon>Engelhardtia</taxon>
    </lineage>
</organism>
<evidence type="ECO:0000256" key="4">
    <source>
        <dbReference type="ARBA" id="ARBA00022691"/>
    </source>
</evidence>
<dbReference type="Pfam" id="PF07669">
    <property type="entry name" value="Eco57I"/>
    <property type="match status" value="2"/>
</dbReference>
<dbReference type="Gene3D" id="3.40.50.150">
    <property type="entry name" value="Vaccinia Virus protein VP39"/>
    <property type="match status" value="1"/>
</dbReference>
<dbReference type="InterPro" id="IPR050953">
    <property type="entry name" value="N4_N6_ade-DNA_methylase"/>
</dbReference>
<evidence type="ECO:0000256" key="1">
    <source>
        <dbReference type="ARBA" id="ARBA00011900"/>
    </source>
</evidence>
<dbReference type="SUPFAM" id="SSF53335">
    <property type="entry name" value="S-adenosyl-L-methionine-dependent methyltransferases"/>
    <property type="match status" value="1"/>
</dbReference>
<evidence type="ECO:0000259" key="7">
    <source>
        <dbReference type="Pfam" id="PF07669"/>
    </source>
</evidence>
<evidence type="ECO:0000256" key="5">
    <source>
        <dbReference type="ARBA" id="ARBA00047942"/>
    </source>
</evidence>
<keyword evidence="2" id="KW-0489">Methyltransferase</keyword>
<name>A0A518BRD3_9BACT</name>
<dbReference type="PANTHER" id="PTHR33841:SF1">
    <property type="entry name" value="DNA METHYLTRANSFERASE A"/>
    <property type="match status" value="1"/>
</dbReference>
<feature type="domain" description="Type II methyltransferase M.TaqI-like" evidence="7">
    <location>
        <begin position="489"/>
        <end position="552"/>
    </location>
</feature>
<dbReference type="REBASE" id="356952">
    <property type="entry name" value="PbaPla133ORF46510P"/>
</dbReference>
<dbReference type="AlphaFoldDB" id="A0A518BRD3"/>
<proteinExistence type="predicted"/>
<feature type="domain" description="Type II methyltransferase M.TaqI-like" evidence="7">
    <location>
        <begin position="188"/>
        <end position="435"/>
    </location>
</feature>
<feature type="compositionally biased region" description="Low complexity" evidence="6">
    <location>
        <begin position="238"/>
        <end position="254"/>
    </location>
</feature>
<dbReference type="GO" id="GO:0009007">
    <property type="term" value="F:site-specific DNA-methyltransferase (adenine-specific) activity"/>
    <property type="evidence" value="ECO:0007669"/>
    <property type="project" value="UniProtKB-EC"/>
</dbReference>
<dbReference type="GO" id="GO:0032259">
    <property type="term" value="P:methylation"/>
    <property type="evidence" value="ECO:0007669"/>
    <property type="project" value="UniProtKB-KW"/>
</dbReference>
<evidence type="ECO:0000256" key="3">
    <source>
        <dbReference type="ARBA" id="ARBA00022679"/>
    </source>
</evidence>
<dbReference type="PRINTS" id="PR00507">
    <property type="entry name" value="N12N6MTFRASE"/>
</dbReference>
<keyword evidence="9" id="KW-1185">Reference proteome</keyword>
<dbReference type="RefSeq" id="WP_145069501.1">
    <property type="nucleotide sequence ID" value="NZ_CP036287.1"/>
</dbReference>
<reference evidence="8 9" key="1">
    <citation type="submission" date="2019-02" db="EMBL/GenBank/DDBJ databases">
        <title>Deep-cultivation of Planctomycetes and their phenomic and genomic characterization uncovers novel biology.</title>
        <authorList>
            <person name="Wiegand S."/>
            <person name="Jogler M."/>
            <person name="Boedeker C."/>
            <person name="Pinto D."/>
            <person name="Vollmers J."/>
            <person name="Rivas-Marin E."/>
            <person name="Kohn T."/>
            <person name="Peeters S.H."/>
            <person name="Heuer A."/>
            <person name="Rast P."/>
            <person name="Oberbeckmann S."/>
            <person name="Bunk B."/>
            <person name="Jeske O."/>
            <person name="Meyerdierks A."/>
            <person name="Storesund J.E."/>
            <person name="Kallscheuer N."/>
            <person name="Luecker S."/>
            <person name="Lage O.M."/>
            <person name="Pohl T."/>
            <person name="Merkel B.J."/>
            <person name="Hornburger P."/>
            <person name="Mueller R.-W."/>
            <person name="Bruemmer F."/>
            <person name="Labrenz M."/>
            <person name="Spormann A.M."/>
            <person name="Op den Camp H."/>
            <person name="Overmann J."/>
            <person name="Amann R."/>
            <person name="Jetten M.S.M."/>
            <person name="Mascher T."/>
            <person name="Medema M.H."/>
            <person name="Devos D.P."/>
            <person name="Kaster A.-K."/>
            <person name="Ovreas L."/>
            <person name="Rohde M."/>
            <person name="Galperin M.Y."/>
            <person name="Jogler C."/>
        </authorList>
    </citation>
    <scope>NUCLEOTIDE SEQUENCE [LARGE SCALE GENOMIC DNA]</scope>
    <source>
        <strain evidence="8 9">Pla133</strain>
    </source>
</reference>
<dbReference type="PANTHER" id="PTHR33841">
    <property type="entry name" value="DNA METHYLTRANSFERASE YEEA-RELATED"/>
    <property type="match status" value="1"/>
</dbReference>
<dbReference type="InterPro" id="IPR029063">
    <property type="entry name" value="SAM-dependent_MTases_sf"/>
</dbReference>
<keyword evidence="4" id="KW-0949">S-adenosyl-L-methionine</keyword>
<evidence type="ECO:0000256" key="6">
    <source>
        <dbReference type="SAM" id="MobiDB-lite"/>
    </source>
</evidence>
<dbReference type="Proteomes" id="UP000316921">
    <property type="component" value="Chromosome"/>
</dbReference>
<accession>A0A518BRD3</accession>
<keyword evidence="3" id="KW-0808">Transferase</keyword>
<evidence type="ECO:0000256" key="2">
    <source>
        <dbReference type="ARBA" id="ARBA00022603"/>
    </source>
</evidence>
<comment type="catalytic activity">
    <reaction evidence="5">
        <text>a 2'-deoxyadenosine in DNA + S-adenosyl-L-methionine = an N(6)-methyl-2'-deoxyadenosine in DNA + S-adenosyl-L-homocysteine + H(+)</text>
        <dbReference type="Rhea" id="RHEA:15197"/>
        <dbReference type="Rhea" id="RHEA-COMP:12418"/>
        <dbReference type="Rhea" id="RHEA-COMP:12419"/>
        <dbReference type="ChEBI" id="CHEBI:15378"/>
        <dbReference type="ChEBI" id="CHEBI:57856"/>
        <dbReference type="ChEBI" id="CHEBI:59789"/>
        <dbReference type="ChEBI" id="CHEBI:90615"/>
        <dbReference type="ChEBI" id="CHEBI:90616"/>
        <dbReference type="EC" id="2.1.1.72"/>
    </reaction>
</comment>
<gene>
    <name evidence="8" type="ORF">Pla133_46510</name>
</gene>